<feature type="domain" description="Gfo/Idh/MocA-like oxidoreductase N-terminal" evidence="3">
    <location>
        <begin position="7"/>
        <end position="112"/>
    </location>
</feature>
<dbReference type="PANTHER" id="PTHR43818:SF11">
    <property type="entry name" value="BCDNA.GH03377"/>
    <property type="match status" value="1"/>
</dbReference>
<dbReference type="InterPro" id="IPR000683">
    <property type="entry name" value="Gfo/Idh/MocA-like_OxRdtase_N"/>
</dbReference>
<dbReference type="Pfam" id="PF02894">
    <property type="entry name" value="GFO_IDH_MocA_C"/>
    <property type="match status" value="1"/>
</dbReference>
<proteinExistence type="inferred from homology"/>
<dbReference type="InterPro" id="IPR036291">
    <property type="entry name" value="NAD(P)-bd_dom_sf"/>
</dbReference>
<gene>
    <name evidence="5" type="ORF">CLOHYLEM_06469</name>
</gene>
<dbReference type="Gene3D" id="3.30.360.10">
    <property type="entry name" value="Dihydrodipicolinate Reductase, domain 2"/>
    <property type="match status" value="1"/>
</dbReference>
<reference evidence="5" key="2">
    <citation type="submission" date="2013-06" db="EMBL/GenBank/DDBJ databases">
        <title>Draft genome sequence of Clostridium hylemonae (DSM 15053).</title>
        <authorList>
            <person name="Sudarsanam P."/>
            <person name="Ley R."/>
            <person name="Guruge J."/>
            <person name="Turnbaugh P.J."/>
            <person name="Mahowald M."/>
            <person name="Liep D."/>
            <person name="Gordon J."/>
        </authorList>
    </citation>
    <scope>NUCLEOTIDE SEQUENCE</scope>
    <source>
        <strain evidence="5">DSM 15053</strain>
    </source>
</reference>
<dbReference type="eggNOG" id="COG0673">
    <property type="taxonomic scope" value="Bacteria"/>
</dbReference>
<accession>C0C312</accession>
<protein>
    <submittedName>
        <fullName evidence="5">Oxidoreductase, NAD-binding domain protein</fullName>
    </submittedName>
</protein>
<dbReference type="SUPFAM" id="SSF55347">
    <property type="entry name" value="Glyceraldehyde-3-phosphate dehydrogenase-like, C-terminal domain"/>
    <property type="match status" value="1"/>
</dbReference>
<dbReference type="Proteomes" id="UP000004893">
    <property type="component" value="Unassembled WGS sequence"/>
</dbReference>
<dbReference type="GO" id="GO:0016491">
    <property type="term" value="F:oxidoreductase activity"/>
    <property type="evidence" value="ECO:0007669"/>
    <property type="project" value="UniProtKB-KW"/>
</dbReference>
<dbReference type="InterPro" id="IPR004104">
    <property type="entry name" value="Gfo/Idh/MocA-like_OxRdtase_C"/>
</dbReference>
<evidence type="ECO:0000313" key="5">
    <source>
        <dbReference type="EMBL" id="EEG73523.1"/>
    </source>
</evidence>
<evidence type="ECO:0000256" key="1">
    <source>
        <dbReference type="ARBA" id="ARBA00010928"/>
    </source>
</evidence>
<dbReference type="GO" id="GO:0000166">
    <property type="term" value="F:nucleotide binding"/>
    <property type="evidence" value="ECO:0007669"/>
    <property type="project" value="InterPro"/>
</dbReference>
<evidence type="ECO:0000256" key="2">
    <source>
        <dbReference type="ARBA" id="ARBA00023002"/>
    </source>
</evidence>
<keyword evidence="2" id="KW-0560">Oxidoreductase</keyword>
<evidence type="ECO:0000313" key="6">
    <source>
        <dbReference type="Proteomes" id="UP000004893"/>
    </source>
</evidence>
<dbReference type="HOGENOM" id="CLU_023194_5_0_9"/>
<feature type="domain" description="Gfo/Idh/MocA-like oxidoreductase C-terminal" evidence="4">
    <location>
        <begin position="181"/>
        <end position="330"/>
    </location>
</feature>
<dbReference type="Pfam" id="PF01408">
    <property type="entry name" value="GFO_IDH_MocA"/>
    <property type="match status" value="1"/>
</dbReference>
<dbReference type="EMBL" id="ABYI02000024">
    <property type="protein sequence ID" value="EEG73523.1"/>
    <property type="molecule type" value="Genomic_DNA"/>
</dbReference>
<name>C0C312_9FIRM</name>
<comment type="caution">
    <text evidence="5">The sequence shown here is derived from an EMBL/GenBank/DDBJ whole genome shotgun (WGS) entry which is preliminary data.</text>
</comment>
<comment type="similarity">
    <text evidence="1">Belongs to the Gfo/Idh/MocA family.</text>
</comment>
<reference evidence="5" key="1">
    <citation type="submission" date="2009-02" db="EMBL/GenBank/DDBJ databases">
        <authorList>
            <person name="Fulton L."/>
            <person name="Clifton S."/>
            <person name="Fulton B."/>
            <person name="Xu J."/>
            <person name="Minx P."/>
            <person name="Pepin K.H."/>
            <person name="Johnson M."/>
            <person name="Bhonagiri V."/>
            <person name="Nash W.E."/>
            <person name="Mardis E.R."/>
            <person name="Wilson R.K."/>
        </authorList>
    </citation>
    <scope>NUCLEOTIDE SEQUENCE [LARGE SCALE GENOMIC DNA]</scope>
    <source>
        <strain evidence="5">DSM 15053</strain>
    </source>
</reference>
<keyword evidence="6" id="KW-1185">Reference proteome</keyword>
<dbReference type="InterPro" id="IPR050463">
    <property type="entry name" value="Gfo/Idh/MocA_oxidrdct_glycsds"/>
</dbReference>
<evidence type="ECO:0000259" key="4">
    <source>
        <dbReference type="Pfam" id="PF02894"/>
    </source>
</evidence>
<dbReference type="AlphaFoldDB" id="C0C312"/>
<dbReference type="STRING" id="553973.CLOHYLEM_06469"/>
<organism evidence="5 6">
    <name type="scientific">[Clostridium] hylemonae DSM 15053</name>
    <dbReference type="NCBI Taxonomy" id="553973"/>
    <lineage>
        <taxon>Bacteria</taxon>
        <taxon>Bacillati</taxon>
        <taxon>Bacillota</taxon>
        <taxon>Clostridia</taxon>
        <taxon>Lachnospirales</taxon>
        <taxon>Lachnospiraceae</taxon>
    </lineage>
</organism>
<dbReference type="Gene3D" id="3.40.50.720">
    <property type="entry name" value="NAD(P)-binding Rossmann-like Domain"/>
    <property type="match status" value="1"/>
</dbReference>
<dbReference type="PANTHER" id="PTHR43818">
    <property type="entry name" value="BCDNA.GH03377"/>
    <property type="match status" value="1"/>
</dbReference>
<dbReference type="SUPFAM" id="SSF51735">
    <property type="entry name" value="NAD(P)-binding Rossmann-fold domains"/>
    <property type="match status" value="1"/>
</dbReference>
<sequence>MICQAAHFEAALKAGNVELYAICDVAEDLLGQMADMYHCRKRYTSYEEMLKDHEIEAVLIGIGDQFHAECTKQALRAGKHVLVEKPMGVTVEECREIEELVKETGLVLQVGYMKRFDEGIQFSRKFIREEMGDVLSIKAWYCDGTSRYTLTDNVQPYIFTSGQSRKPSGCPKENREHYYLLGHSGHLFDTVRYLMGDIVSVEAKLIQKGDMYSWLICADLENGTAGMLDLTVAVRRDWYEGFEVFGTEGTVIGKTFNPWLFQSTEAEAYSLRRNEYFRPMAADGHFYRRQLEGFADVILTGAPQNGADASDGTAAMRAMKAVYDSVHEGGRKIFLKDVRGGL</sequence>
<evidence type="ECO:0000259" key="3">
    <source>
        <dbReference type="Pfam" id="PF01408"/>
    </source>
</evidence>